<dbReference type="Proteomes" id="UP000503088">
    <property type="component" value="Chromosome"/>
</dbReference>
<dbReference type="EMBL" id="CP048104">
    <property type="protein sequence ID" value="QKG84272.1"/>
    <property type="molecule type" value="Genomic_DNA"/>
</dbReference>
<dbReference type="Pfam" id="PF24568">
    <property type="entry name" value="CC_PcsB"/>
    <property type="match status" value="1"/>
</dbReference>
<dbReference type="PANTHER" id="PTHR21666:SF270">
    <property type="entry name" value="MUREIN HYDROLASE ACTIVATOR ENVC"/>
    <property type="match status" value="1"/>
</dbReference>
<feature type="domain" description="Peptidoglycan hydrolase PcsB coiled-coil" evidence="5">
    <location>
        <begin position="97"/>
        <end position="164"/>
    </location>
</feature>
<dbReference type="CDD" id="cd12797">
    <property type="entry name" value="M23_peptidase"/>
    <property type="match status" value="1"/>
</dbReference>
<evidence type="ECO:0000313" key="6">
    <source>
        <dbReference type="EMBL" id="QKG84272.1"/>
    </source>
</evidence>
<reference evidence="6 7" key="1">
    <citation type="submission" date="2020-01" db="EMBL/GenBank/DDBJ databases">
        <authorList>
            <person name="Gulvik C.A."/>
            <person name="Batra D.G."/>
        </authorList>
    </citation>
    <scope>NUCLEOTIDE SEQUENCE [LARGE SCALE GENOMIC DNA]</scope>
    <source>
        <strain evidence="6 7">W9323</strain>
    </source>
</reference>
<dbReference type="AlphaFoldDB" id="A0A7D4BFA6"/>
<sequence length="361" mass="41024">MNPGKSRFQRTAWVLLLSISLLFAVWPIETIHADKEDELKKKLDDIEKEKGQAQESIKELESKVEERKKKLSEVEQDLQETEDKMDKSEKKLKKAQDNLDRYSSDYKNSVRSMYLNGNSGQMESLLNAESFGQFLSRFEIMRLMVKRDYNVVEKYYKEKEKVKKERDKIAKLQKKKKKEVEKAGKAYQELAEEMNKNREALSSLSQKEVDYRKELKQLNLDKIKVSNAPFQGGGGALSRPVNGRMTSGYGIRGGGEFHTGVDFANSIGTPIYAAGSGKVIRAQTCSCGYGYYIMIDHGGGIYTLYAHSWATQSRVRVGQVVQKGQQIAAIGNNGRSSGPHLHFEVHKGRPGNYVNPWSYIR</sequence>
<dbReference type="InterPro" id="IPR050570">
    <property type="entry name" value="Cell_wall_metabolism_enzyme"/>
</dbReference>
<proteinExistence type="predicted"/>
<organism evidence="6 7">
    <name type="scientific">Kroppenstedtia pulmonis</name>
    <dbReference type="NCBI Taxonomy" id="1380685"/>
    <lineage>
        <taxon>Bacteria</taxon>
        <taxon>Bacillati</taxon>
        <taxon>Bacillota</taxon>
        <taxon>Bacilli</taxon>
        <taxon>Bacillales</taxon>
        <taxon>Thermoactinomycetaceae</taxon>
        <taxon>Kroppenstedtia</taxon>
    </lineage>
</organism>
<protein>
    <submittedName>
        <fullName evidence="6">Peptidoglycan DD-metalloendopeptidase family protein</fullName>
    </submittedName>
</protein>
<feature type="coiled-coil region" evidence="2">
    <location>
        <begin position="152"/>
        <end position="221"/>
    </location>
</feature>
<evidence type="ECO:0000259" key="4">
    <source>
        <dbReference type="Pfam" id="PF01551"/>
    </source>
</evidence>
<dbReference type="Pfam" id="PF01551">
    <property type="entry name" value="Peptidase_M23"/>
    <property type="match status" value="1"/>
</dbReference>
<dbReference type="InterPro" id="IPR011055">
    <property type="entry name" value="Dup_hybrid_motif"/>
</dbReference>
<dbReference type="SUPFAM" id="SSF51261">
    <property type="entry name" value="Duplicated hybrid motif"/>
    <property type="match status" value="1"/>
</dbReference>
<accession>A0A7D4BFA6</accession>
<evidence type="ECO:0000256" key="2">
    <source>
        <dbReference type="SAM" id="Coils"/>
    </source>
</evidence>
<name>A0A7D4BFA6_9BACL</name>
<dbReference type="KEGG" id="kpul:GXN76_07155"/>
<feature type="region of interest" description="Disordered" evidence="3">
    <location>
        <begin position="71"/>
        <end position="97"/>
    </location>
</feature>
<feature type="domain" description="M23ase beta-sheet core" evidence="4">
    <location>
        <begin position="257"/>
        <end position="356"/>
    </location>
</feature>
<feature type="compositionally biased region" description="Basic and acidic residues" evidence="3">
    <location>
        <begin position="81"/>
        <end position="97"/>
    </location>
</feature>
<dbReference type="Gene3D" id="2.70.70.10">
    <property type="entry name" value="Glucose Permease (Domain IIA)"/>
    <property type="match status" value="1"/>
</dbReference>
<evidence type="ECO:0000256" key="3">
    <source>
        <dbReference type="SAM" id="MobiDB-lite"/>
    </source>
</evidence>
<keyword evidence="2" id="KW-0175">Coiled coil</keyword>
<dbReference type="Gene3D" id="6.10.250.3150">
    <property type="match status" value="1"/>
</dbReference>
<gene>
    <name evidence="6" type="ORF">GXN76_07155</name>
</gene>
<evidence type="ECO:0000313" key="7">
    <source>
        <dbReference type="Proteomes" id="UP000503088"/>
    </source>
</evidence>
<dbReference type="InterPro" id="IPR057309">
    <property type="entry name" value="PcsB_CC"/>
</dbReference>
<evidence type="ECO:0000259" key="5">
    <source>
        <dbReference type="Pfam" id="PF24568"/>
    </source>
</evidence>
<keyword evidence="7" id="KW-1185">Reference proteome</keyword>
<evidence type="ECO:0000256" key="1">
    <source>
        <dbReference type="ARBA" id="ARBA00022729"/>
    </source>
</evidence>
<dbReference type="GO" id="GO:0004222">
    <property type="term" value="F:metalloendopeptidase activity"/>
    <property type="evidence" value="ECO:0007669"/>
    <property type="project" value="TreeGrafter"/>
</dbReference>
<dbReference type="PANTHER" id="PTHR21666">
    <property type="entry name" value="PEPTIDASE-RELATED"/>
    <property type="match status" value="1"/>
</dbReference>
<dbReference type="InterPro" id="IPR016047">
    <property type="entry name" value="M23ase_b-sheet_dom"/>
</dbReference>
<dbReference type="RefSeq" id="WP_173221814.1">
    <property type="nucleotide sequence ID" value="NZ_CP048104.1"/>
</dbReference>
<keyword evidence="1" id="KW-0732">Signal</keyword>